<accession>A0A9P8PWJ2</accession>
<dbReference type="InterPro" id="IPR013154">
    <property type="entry name" value="ADH-like_N"/>
</dbReference>
<dbReference type="PANTHER" id="PTHR45348:SF2">
    <property type="entry name" value="ZINC-TYPE ALCOHOL DEHYDROGENASE-LIKE PROTEIN C2E1P3.01"/>
    <property type="match status" value="1"/>
</dbReference>
<sequence>MTQIQITQSNFPSLKNSISDSNLKRKLQDIYESKDGHENLDGKQIYLEKRTLSVSSTDSEDLESKLDSKNISSQESESESESDNDRQPLKKRRVIDESIKEEETITDTQETLKESEQELTSTEQHLIENDDENLQSAVVIKSFDEPFQIEKSYPIPDLNEHEVLVENKFIGLNPIDWKGHKYRFGVYSFPWIQGRESSGIVSKVGSKVENLNKGDKVFIASTSYRDLRTSTFQKFTIFDSRLVWKLPENISLKQGSALGVGLVTAGSVLEELNTNIFANNDNDETTDEKTEIDNDKNNETTTTNENKYLKKEDRKSILIWGGSSGVGGYVIQLAKIAGFEKIIAVASNKHKDHLFNIGATHHLDRFKSIDELSKELLEIVPDGLQIGVDVVGKETSNHVIDFLNLNNKGDNVKNKTFVGVVSKPSKEKDLSNITTKEVFIKKFHEDLSHGENLVNSTFKYLTSGELKPQQNFKTYNGFEGIIEGLKDLEKFGASNEKYVVEL</sequence>
<dbReference type="InterPro" id="IPR020843">
    <property type="entry name" value="ER"/>
</dbReference>
<dbReference type="Gene3D" id="3.40.50.720">
    <property type="entry name" value="NAD(P)-binding Rossmann-like Domain"/>
    <property type="match status" value="1"/>
</dbReference>
<dbReference type="OrthoDB" id="48317at2759"/>
<dbReference type="InterPro" id="IPR013149">
    <property type="entry name" value="ADH-like_C"/>
</dbReference>
<evidence type="ECO:0000256" key="1">
    <source>
        <dbReference type="SAM" id="MobiDB-lite"/>
    </source>
</evidence>
<dbReference type="EMBL" id="JAEUBF010000438">
    <property type="protein sequence ID" value="KAH3678569.1"/>
    <property type="molecule type" value="Genomic_DNA"/>
</dbReference>
<dbReference type="AlphaFoldDB" id="A0A9P8PWJ2"/>
<keyword evidence="4" id="KW-1185">Reference proteome</keyword>
<dbReference type="InterPro" id="IPR036291">
    <property type="entry name" value="NAD(P)-bd_dom_sf"/>
</dbReference>
<dbReference type="InterPro" id="IPR011032">
    <property type="entry name" value="GroES-like_sf"/>
</dbReference>
<dbReference type="GO" id="GO:0016651">
    <property type="term" value="F:oxidoreductase activity, acting on NAD(P)H"/>
    <property type="evidence" value="ECO:0007669"/>
    <property type="project" value="InterPro"/>
</dbReference>
<evidence type="ECO:0000313" key="4">
    <source>
        <dbReference type="Proteomes" id="UP000769528"/>
    </source>
</evidence>
<dbReference type="Pfam" id="PF08240">
    <property type="entry name" value="ADH_N"/>
    <property type="match status" value="1"/>
</dbReference>
<dbReference type="Proteomes" id="UP000769528">
    <property type="component" value="Unassembled WGS sequence"/>
</dbReference>
<feature type="domain" description="Enoyl reductase (ER)" evidence="2">
    <location>
        <begin position="141"/>
        <end position="500"/>
    </location>
</feature>
<dbReference type="InterPro" id="IPR047122">
    <property type="entry name" value="Trans-enoyl_RdTase-like"/>
</dbReference>
<reference evidence="3" key="2">
    <citation type="submission" date="2021-01" db="EMBL/GenBank/DDBJ databases">
        <authorList>
            <person name="Schikora-Tamarit M.A."/>
        </authorList>
    </citation>
    <scope>NUCLEOTIDE SEQUENCE</scope>
    <source>
        <strain evidence="3">CBS6341</strain>
    </source>
</reference>
<protein>
    <recommendedName>
        <fullName evidence="2">Enoyl reductase (ER) domain-containing protein</fullName>
    </recommendedName>
</protein>
<feature type="region of interest" description="Disordered" evidence="1">
    <location>
        <begin position="279"/>
        <end position="302"/>
    </location>
</feature>
<dbReference type="Gene3D" id="3.90.180.10">
    <property type="entry name" value="Medium-chain alcohol dehydrogenases, catalytic domain"/>
    <property type="match status" value="1"/>
</dbReference>
<organism evidence="3 4">
    <name type="scientific">Wickerhamomyces mucosus</name>
    <dbReference type="NCBI Taxonomy" id="1378264"/>
    <lineage>
        <taxon>Eukaryota</taxon>
        <taxon>Fungi</taxon>
        <taxon>Dikarya</taxon>
        <taxon>Ascomycota</taxon>
        <taxon>Saccharomycotina</taxon>
        <taxon>Saccharomycetes</taxon>
        <taxon>Phaffomycetales</taxon>
        <taxon>Wickerhamomycetaceae</taxon>
        <taxon>Wickerhamomyces</taxon>
    </lineage>
</organism>
<name>A0A9P8PWJ2_9ASCO</name>
<evidence type="ECO:0000259" key="2">
    <source>
        <dbReference type="SMART" id="SM00829"/>
    </source>
</evidence>
<dbReference type="CDD" id="cd08249">
    <property type="entry name" value="enoyl_reductase_like"/>
    <property type="match status" value="1"/>
</dbReference>
<dbReference type="SMART" id="SM00829">
    <property type="entry name" value="PKS_ER"/>
    <property type="match status" value="1"/>
</dbReference>
<dbReference type="SUPFAM" id="SSF50129">
    <property type="entry name" value="GroES-like"/>
    <property type="match status" value="1"/>
</dbReference>
<evidence type="ECO:0000313" key="3">
    <source>
        <dbReference type="EMBL" id="KAH3678569.1"/>
    </source>
</evidence>
<proteinExistence type="predicted"/>
<feature type="compositionally biased region" description="Basic and acidic residues" evidence="1">
    <location>
        <begin position="83"/>
        <end position="103"/>
    </location>
</feature>
<feature type="region of interest" description="Disordered" evidence="1">
    <location>
        <begin position="49"/>
        <end position="121"/>
    </location>
</feature>
<gene>
    <name evidence="3" type="ORF">WICMUC_001378</name>
</gene>
<dbReference type="Pfam" id="PF00107">
    <property type="entry name" value="ADH_zinc_N"/>
    <property type="match status" value="1"/>
</dbReference>
<reference evidence="3" key="1">
    <citation type="journal article" date="2021" name="Open Biol.">
        <title>Shared evolutionary footprints suggest mitochondrial oxidative damage underlies multiple complex I losses in fungi.</title>
        <authorList>
            <person name="Schikora-Tamarit M.A."/>
            <person name="Marcet-Houben M."/>
            <person name="Nosek J."/>
            <person name="Gabaldon T."/>
        </authorList>
    </citation>
    <scope>NUCLEOTIDE SEQUENCE</scope>
    <source>
        <strain evidence="3">CBS6341</strain>
    </source>
</reference>
<feature type="compositionally biased region" description="Basic and acidic residues" evidence="1">
    <location>
        <begin position="287"/>
        <end position="298"/>
    </location>
</feature>
<dbReference type="PANTHER" id="PTHR45348">
    <property type="entry name" value="HYPOTHETICAL OXIDOREDUCTASE (EUROFUNG)"/>
    <property type="match status" value="1"/>
</dbReference>
<dbReference type="SUPFAM" id="SSF51735">
    <property type="entry name" value="NAD(P)-binding Rossmann-fold domains"/>
    <property type="match status" value="1"/>
</dbReference>
<comment type="caution">
    <text evidence="3">The sequence shown here is derived from an EMBL/GenBank/DDBJ whole genome shotgun (WGS) entry which is preliminary data.</text>
</comment>